<dbReference type="GO" id="GO:0009301">
    <property type="term" value="P:snRNA transcription"/>
    <property type="evidence" value="ECO:0007669"/>
    <property type="project" value="InterPro"/>
</dbReference>
<dbReference type="InterPro" id="IPR001005">
    <property type="entry name" value="SANT/Myb"/>
</dbReference>
<dbReference type="PANTHER" id="PTHR15132:SF1">
    <property type="entry name" value="SNRNA-ACTIVATING PROTEIN COMPLEX SUBUNIT 2"/>
    <property type="match status" value="1"/>
</dbReference>
<dbReference type="GO" id="GO:0016251">
    <property type="term" value="F:RNA polymerase II general transcription initiation factor activity"/>
    <property type="evidence" value="ECO:0007669"/>
    <property type="project" value="InterPro"/>
</dbReference>
<dbReference type="CDD" id="cd00167">
    <property type="entry name" value="SANT"/>
    <property type="match status" value="1"/>
</dbReference>
<gene>
    <name evidence="2" type="ORF">FSP39_007792</name>
</gene>
<evidence type="ECO:0000313" key="3">
    <source>
        <dbReference type="Proteomes" id="UP001186944"/>
    </source>
</evidence>
<comment type="caution">
    <text evidence="2">The sequence shown here is derived from an EMBL/GenBank/DDBJ whole genome shotgun (WGS) entry which is preliminary data.</text>
</comment>
<feature type="region of interest" description="Disordered" evidence="1">
    <location>
        <begin position="428"/>
        <end position="455"/>
    </location>
</feature>
<feature type="compositionally biased region" description="Low complexity" evidence="1">
    <location>
        <begin position="275"/>
        <end position="295"/>
    </location>
</feature>
<feature type="compositionally biased region" description="Basic and acidic residues" evidence="1">
    <location>
        <begin position="436"/>
        <end position="452"/>
    </location>
</feature>
<feature type="compositionally biased region" description="Polar residues" evidence="1">
    <location>
        <begin position="189"/>
        <end position="208"/>
    </location>
</feature>
<dbReference type="EMBL" id="VSWD01000002">
    <property type="protein sequence ID" value="KAK3107121.1"/>
    <property type="molecule type" value="Genomic_DNA"/>
</dbReference>
<dbReference type="Pfam" id="PF11035">
    <property type="entry name" value="SNAPC2"/>
    <property type="match status" value="1"/>
</dbReference>
<evidence type="ECO:0000256" key="1">
    <source>
        <dbReference type="SAM" id="MobiDB-lite"/>
    </source>
</evidence>
<organism evidence="2 3">
    <name type="scientific">Pinctada imbricata</name>
    <name type="common">Atlantic pearl-oyster</name>
    <name type="synonym">Pinctada martensii</name>
    <dbReference type="NCBI Taxonomy" id="66713"/>
    <lineage>
        <taxon>Eukaryota</taxon>
        <taxon>Metazoa</taxon>
        <taxon>Spiralia</taxon>
        <taxon>Lophotrochozoa</taxon>
        <taxon>Mollusca</taxon>
        <taxon>Bivalvia</taxon>
        <taxon>Autobranchia</taxon>
        <taxon>Pteriomorphia</taxon>
        <taxon>Pterioida</taxon>
        <taxon>Pterioidea</taxon>
        <taxon>Pteriidae</taxon>
        <taxon>Pinctada</taxon>
    </lineage>
</organism>
<feature type="region of interest" description="Disordered" evidence="1">
    <location>
        <begin position="185"/>
        <end position="324"/>
    </location>
</feature>
<accession>A0AA88YTN6</accession>
<dbReference type="AlphaFoldDB" id="A0AA88YTN6"/>
<proteinExistence type="predicted"/>
<sequence length="563" mass="62845">MSQRAARQKKGVKKFVPRHTHWTIKEKKQLLQLLKSHSPNDVAAIQKNLKTKTKEEHWLWLIKDLTSDEEVDYTKALGRVLSIAANFEDFPPPSSAIPDYRAIHKYISALLLGEEIPELGPLESLVLLDQLHNLVDVLRTHDSTEQRKLMSWKYKMLASKVDMGNPHVSVNRALQALENDFSGFPEFLTPQSSSTALNPETAGTSGIDQSAERSGQRNDGSTDTDIQANQTETPPNGNQTVSYAQAENDNTMQSTDGQSTSEVQMLNGTQDPPVESSSTNAESSTINENSNSTDNLLKKGIVEDNQPEERRKRKRGRPKGKVGSATKKYFKKPALFTLNPFCIPINLLKMKCLIPEKVMEVDKTLPVNNHLKVVFSNDRNRNARGRDHDTVLNFFPVMNQSKVRKQSWCHPQGKVLPALTCMPYITKHGQHKGKKSKSDLEVKKSTKSKEGAVSRVNRNVKAEVMEPSSSDDSSSSFMEENLTEMLGEEDVQPSTSSSGEMAQKGVDVTEPCQKEEVLNDNEELTMVVTESHNENCTVEEQEKASAIMARITQEIMAKATSLL</sequence>
<feature type="compositionally biased region" description="Polar residues" evidence="1">
    <location>
        <begin position="217"/>
        <end position="270"/>
    </location>
</feature>
<protein>
    <submittedName>
        <fullName evidence="2">Uncharacterized protein</fullName>
    </submittedName>
</protein>
<evidence type="ECO:0000313" key="2">
    <source>
        <dbReference type="EMBL" id="KAK3107121.1"/>
    </source>
</evidence>
<reference evidence="2" key="1">
    <citation type="submission" date="2019-08" db="EMBL/GenBank/DDBJ databases">
        <title>The improved chromosome-level genome for the pearl oyster Pinctada fucata martensii using PacBio sequencing and Hi-C.</title>
        <authorList>
            <person name="Zheng Z."/>
        </authorList>
    </citation>
    <scope>NUCLEOTIDE SEQUENCE</scope>
    <source>
        <strain evidence="2">ZZ-2019</strain>
        <tissue evidence="2">Adductor muscle</tissue>
    </source>
</reference>
<name>A0AA88YTN6_PINIB</name>
<keyword evidence="3" id="KW-1185">Reference proteome</keyword>
<feature type="compositionally biased region" description="Basic and acidic residues" evidence="1">
    <location>
        <begin position="296"/>
        <end position="310"/>
    </location>
</feature>
<feature type="compositionally biased region" description="Basic residues" evidence="1">
    <location>
        <begin position="311"/>
        <end position="320"/>
    </location>
</feature>
<dbReference type="GO" id="GO:0016604">
    <property type="term" value="C:nuclear body"/>
    <property type="evidence" value="ECO:0007669"/>
    <property type="project" value="TreeGrafter"/>
</dbReference>
<dbReference type="PANTHER" id="PTHR15132">
    <property type="entry name" value="SNRNA-ACTIVATING PROTEIN COMPLEX SUBUNIT 2"/>
    <property type="match status" value="1"/>
</dbReference>
<dbReference type="Proteomes" id="UP001186944">
    <property type="component" value="Unassembled WGS sequence"/>
</dbReference>
<dbReference type="InterPro" id="IPR021281">
    <property type="entry name" value="SNAPC2"/>
</dbReference>